<dbReference type="AlphaFoldDB" id="A0A9D2FDV2"/>
<reference evidence="2" key="2">
    <citation type="submission" date="2021-04" db="EMBL/GenBank/DDBJ databases">
        <authorList>
            <person name="Gilroy R."/>
        </authorList>
    </citation>
    <scope>NUCLEOTIDE SEQUENCE</scope>
    <source>
        <strain evidence="2">ChiBcec16-3735</strain>
    </source>
</reference>
<proteinExistence type="predicted"/>
<dbReference type="InterPro" id="IPR008254">
    <property type="entry name" value="Flavodoxin/NO_synth"/>
</dbReference>
<dbReference type="GO" id="GO:0010181">
    <property type="term" value="F:FMN binding"/>
    <property type="evidence" value="ECO:0007669"/>
    <property type="project" value="InterPro"/>
</dbReference>
<comment type="caution">
    <text evidence="2">The sequence shown here is derived from an EMBL/GenBank/DDBJ whole genome shotgun (WGS) entry which is preliminary data.</text>
</comment>
<organism evidence="2 3">
    <name type="scientific">Candidatus Faecalibacterium gallistercoris</name>
    <dbReference type="NCBI Taxonomy" id="2838579"/>
    <lineage>
        <taxon>Bacteria</taxon>
        <taxon>Bacillati</taxon>
        <taxon>Bacillota</taxon>
        <taxon>Clostridia</taxon>
        <taxon>Eubacteriales</taxon>
        <taxon>Oscillospiraceae</taxon>
        <taxon>Faecalibacterium</taxon>
    </lineage>
</organism>
<evidence type="ECO:0000313" key="2">
    <source>
        <dbReference type="EMBL" id="HIZ57215.1"/>
    </source>
</evidence>
<dbReference type="EMBL" id="DXBJ01000008">
    <property type="protein sequence ID" value="HIZ57215.1"/>
    <property type="molecule type" value="Genomic_DNA"/>
</dbReference>
<dbReference type="InterPro" id="IPR029039">
    <property type="entry name" value="Flavoprotein-like_sf"/>
</dbReference>
<reference evidence="2" key="1">
    <citation type="journal article" date="2021" name="PeerJ">
        <title>Extensive microbial diversity within the chicken gut microbiome revealed by metagenomics and culture.</title>
        <authorList>
            <person name="Gilroy R."/>
            <person name="Ravi A."/>
            <person name="Getino M."/>
            <person name="Pursley I."/>
            <person name="Horton D.L."/>
            <person name="Alikhan N.F."/>
            <person name="Baker D."/>
            <person name="Gharbi K."/>
            <person name="Hall N."/>
            <person name="Watson M."/>
            <person name="Adriaenssens E.M."/>
            <person name="Foster-Nyarko E."/>
            <person name="Jarju S."/>
            <person name="Secka A."/>
            <person name="Antonio M."/>
            <person name="Oren A."/>
            <person name="Chaudhuri R.R."/>
            <person name="La Ragione R."/>
            <person name="Hildebrand F."/>
            <person name="Pallen M.J."/>
        </authorList>
    </citation>
    <scope>NUCLEOTIDE SEQUENCE</scope>
    <source>
        <strain evidence="2">ChiBcec16-3735</strain>
    </source>
</reference>
<dbReference type="Proteomes" id="UP000824065">
    <property type="component" value="Unassembled WGS sequence"/>
</dbReference>
<dbReference type="Pfam" id="PF12682">
    <property type="entry name" value="Flavodoxin_4"/>
    <property type="match status" value="1"/>
</dbReference>
<accession>A0A9D2FDV2</accession>
<evidence type="ECO:0000313" key="3">
    <source>
        <dbReference type="Proteomes" id="UP000824065"/>
    </source>
</evidence>
<gene>
    <name evidence="2" type="ORF">H9725_01285</name>
</gene>
<dbReference type="GO" id="GO:0016651">
    <property type="term" value="F:oxidoreductase activity, acting on NAD(P)H"/>
    <property type="evidence" value="ECO:0007669"/>
    <property type="project" value="UniProtKB-ARBA"/>
</dbReference>
<evidence type="ECO:0000259" key="1">
    <source>
        <dbReference type="Pfam" id="PF12682"/>
    </source>
</evidence>
<dbReference type="PANTHER" id="PTHR39201:SF1">
    <property type="entry name" value="FLAVODOXIN-LIKE DOMAIN-CONTAINING PROTEIN"/>
    <property type="match status" value="1"/>
</dbReference>
<dbReference type="SUPFAM" id="SSF52218">
    <property type="entry name" value="Flavoproteins"/>
    <property type="match status" value="1"/>
</dbReference>
<dbReference type="PANTHER" id="PTHR39201">
    <property type="entry name" value="EXPORTED PROTEIN-RELATED"/>
    <property type="match status" value="1"/>
</dbReference>
<name>A0A9D2FDV2_9FIRM</name>
<dbReference type="Gene3D" id="3.40.50.360">
    <property type="match status" value="1"/>
</dbReference>
<feature type="domain" description="Flavodoxin-like" evidence="1">
    <location>
        <begin position="46"/>
        <end position="122"/>
    </location>
</feature>
<sequence>MQKFMYSYPTRVYFGEGAAADALKQELPRVGRRVMLAFGHDEQAAGIRPELASRLENLQRYDTIFLGYPIWNADLPMPVYTFLETYDLSGKTIVPFTVHGGSGFAGTIQTIQALQPGADVREDGFSISRNRVLEALASVSEWAAALAL</sequence>
<protein>
    <submittedName>
        <fullName evidence="2">Flavodoxin</fullName>
    </submittedName>
</protein>